<name>F0Z7K3_DICPU</name>
<evidence type="ECO:0000313" key="1">
    <source>
        <dbReference type="EMBL" id="EGC40076.1"/>
    </source>
</evidence>
<accession>F0Z7K3</accession>
<dbReference type="VEuPathDB" id="AmoebaDB:DICPUDRAFT_147065"/>
<organism evidence="1 2">
    <name type="scientific">Dictyostelium purpureum</name>
    <name type="common">Slime mold</name>
    <dbReference type="NCBI Taxonomy" id="5786"/>
    <lineage>
        <taxon>Eukaryota</taxon>
        <taxon>Amoebozoa</taxon>
        <taxon>Evosea</taxon>
        <taxon>Eumycetozoa</taxon>
        <taxon>Dictyostelia</taxon>
        <taxon>Dictyosteliales</taxon>
        <taxon>Dictyosteliaceae</taxon>
        <taxon>Dictyostelium</taxon>
    </lineage>
</organism>
<dbReference type="Proteomes" id="UP000001064">
    <property type="component" value="Unassembled WGS sequence"/>
</dbReference>
<proteinExistence type="predicted"/>
<reference evidence="2" key="1">
    <citation type="journal article" date="2011" name="Genome Biol.">
        <title>Comparative genomics of the social amoebae Dictyostelium discoideum and Dictyostelium purpureum.</title>
        <authorList>
            <consortium name="US DOE Joint Genome Institute (JGI-PGF)"/>
            <person name="Sucgang R."/>
            <person name="Kuo A."/>
            <person name="Tian X."/>
            <person name="Salerno W."/>
            <person name="Parikh A."/>
            <person name="Feasley C.L."/>
            <person name="Dalin E."/>
            <person name="Tu H."/>
            <person name="Huang E."/>
            <person name="Barry K."/>
            <person name="Lindquist E."/>
            <person name="Shapiro H."/>
            <person name="Bruce D."/>
            <person name="Schmutz J."/>
            <person name="Salamov A."/>
            <person name="Fey P."/>
            <person name="Gaudet P."/>
            <person name="Anjard C."/>
            <person name="Babu M.M."/>
            <person name="Basu S."/>
            <person name="Bushmanova Y."/>
            <person name="van der Wel H."/>
            <person name="Katoh-Kurasawa M."/>
            <person name="Dinh C."/>
            <person name="Coutinho P.M."/>
            <person name="Saito T."/>
            <person name="Elias M."/>
            <person name="Schaap P."/>
            <person name="Kay R.R."/>
            <person name="Henrissat B."/>
            <person name="Eichinger L."/>
            <person name="Rivero F."/>
            <person name="Putnam N.H."/>
            <person name="West C.M."/>
            <person name="Loomis W.F."/>
            <person name="Chisholm R.L."/>
            <person name="Shaulsky G."/>
            <person name="Strassmann J.E."/>
            <person name="Queller D.C."/>
            <person name="Kuspa A."/>
            <person name="Grigoriev I.V."/>
        </authorList>
    </citation>
    <scope>NUCLEOTIDE SEQUENCE [LARGE SCALE GENOMIC DNA]</scope>
    <source>
        <strain evidence="2">QSDP1</strain>
    </source>
</reference>
<dbReference type="GeneID" id="10509287"/>
<keyword evidence="2" id="KW-1185">Reference proteome</keyword>
<sequence length="212" mass="24952">MIKKYEIPIDTTGCCYSVRSEILEKPSKVPEELSNWTILTIEDLNEIVIVCNTYFRKKKIANIVYLIFPVSVLYKNFDKNIQKLNEKYTCKGVIIKTNEYIGFGKNKRMVTRIHLEYDEDWYRHPNSLYNYQTQKNEIVLPPSHHNQPPEYFINQISSSTVPINVNNTISLEKVNNNTIQNNNVNNLNINQYSRQYNHEDIPIDVESSSQKR</sequence>
<dbReference type="KEGG" id="dpp:DICPUDRAFT_147065"/>
<dbReference type="RefSeq" id="XP_003283425.1">
    <property type="nucleotide sequence ID" value="XM_003283377.1"/>
</dbReference>
<dbReference type="InParanoid" id="F0Z7K3"/>
<dbReference type="AlphaFoldDB" id="F0Z7K3"/>
<evidence type="ECO:0000313" key="2">
    <source>
        <dbReference type="Proteomes" id="UP000001064"/>
    </source>
</evidence>
<dbReference type="EMBL" id="GL870947">
    <property type="protein sequence ID" value="EGC40076.1"/>
    <property type="molecule type" value="Genomic_DNA"/>
</dbReference>
<protein>
    <submittedName>
        <fullName evidence="1">Uncharacterized protein</fullName>
    </submittedName>
</protein>
<gene>
    <name evidence="1" type="ORF">DICPUDRAFT_147065</name>
</gene>